<organism evidence="2 3">
    <name type="scientific">Undibacterium umbellatum</name>
    <dbReference type="NCBI Taxonomy" id="2762300"/>
    <lineage>
        <taxon>Bacteria</taxon>
        <taxon>Pseudomonadati</taxon>
        <taxon>Pseudomonadota</taxon>
        <taxon>Betaproteobacteria</taxon>
        <taxon>Burkholderiales</taxon>
        <taxon>Oxalobacteraceae</taxon>
        <taxon>Undibacterium</taxon>
    </lineage>
</organism>
<evidence type="ECO:0000256" key="1">
    <source>
        <dbReference type="SAM" id="MobiDB-lite"/>
    </source>
</evidence>
<dbReference type="PROSITE" id="PS51257">
    <property type="entry name" value="PROKAR_LIPOPROTEIN"/>
    <property type="match status" value="1"/>
</dbReference>
<dbReference type="SUPFAM" id="SSF56601">
    <property type="entry name" value="beta-lactamase/transpeptidase-like"/>
    <property type="match status" value="1"/>
</dbReference>
<comment type="caution">
    <text evidence="2">The sequence shown here is derived from an EMBL/GenBank/DDBJ whole genome shotgun (WGS) entry which is preliminary data.</text>
</comment>
<sequence>MPYSSRTHTVVTIAAIGCIVSACGGGSGSPSDAAPPVASNSSATTTNNTNSTNSGVNNNRLAAATVAAKNAANTDPMCTTDKLGDFYWEIGNASDNAPIVYSSQGTGSVNSSSYFNIASASKWIFGAYVLEKKGIDQVRGISALKDGLRFMSGYTGFNEDACIGKQNVTACYIAGMNGKTGQANPDTVNKFDYDSGHDQKLANVDLGLGNFTAAQLDAEYQNTIGLSTGFHMAALDPLMAGGMMGTATDYALFLKKIMKQDLEIGRYLGDQAVCALPSACPGKVVYSPILLLNEPWTYSYNHWVESEKGNGSIDAYSSPGKWGFYPWISADKKYYGILSRHDKEIGAYGASVKCGRQIRKAFMNAL</sequence>
<accession>A0ABR6ZA17</accession>
<gene>
    <name evidence="2" type="ORF">H8L47_13640</name>
</gene>
<reference evidence="2 3" key="1">
    <citation type="submission" date="2020-08" db="EMBL/GenBank/DDBJ databases">
        <title>Novel species isolated from subtropical streams in China.</title>
        <authorList>
            <person name="Lu H."/>
        </authorList>
    </citation>
    <scope>NUCLEOTIDE SEQUENCE [LARGE SCALE GENOMIC DNA]</scope>
    <source>
        <strain evidence="2 3">NL8W</strain>
    </source>
</reference>
<dbReference type="Gene3D" id="3.40.710.10">
    <property type="entry name" value="DD-peptidase/beta-lactamase superfamily"/>
    <property type="match status" value="1"/>
</dbReference>
<evidence type="ECO:0008006" key="4">
    <source>
        <dbReference type="Google" id="ProtNLM"/>
    </source>
</evidence>
<name>A0ABR6ZA17_9BURK</name>
<keyword evidence="3" id="KW-1185">Reference proteome</keyword>
<feature type="region of interest" description="Disordered" evidence="1">
    <location>
        <begin position="30"/>
        <end position="57"/>
    </location>
</feature>
<dbReference type="InterPro" id="IPR012338">
    <property type="entry name" value="Beta-lactam/transpept-like"/>
</dbReference>
<dbReference type="RefSeq" id="WP_186954156.1">
    <property type="nucleotide sequence ID" value="NZ_JACOFX010000006.1"/>
</dbReference>
<dbReference type="Proteomes" id="UP000646911">
    <property type="component" value="Unassembled WGS sequence"/>
</dbReference>
<protein>
    <recommendedName>
        <fullName evidence="4">Beta-lactamase-related domain-containing protein</fullName>
    </recommendedName>
</protein>
<dbReference type="EMBL" id="JACOFX010000006">
    <property type="protein sequence ID" value="MBC3908601.1"/>
    <property type="molecule type" value="Genomic_DNA"/>
</dbReference>
<proteinExistence type="predicted"/>
<evidence type="ECO:0000313" key="3">
    <source>
        <dbReference type="Proteomes" id="UP000646911"/>
    </source>
</evidence>
<evidence type="ECO:0000313" key="2">
    <source>
        <dbReference type="EMBL" id="MBC3908601.1"/>
    </source>
</evidence>